<dbReference type="InterPro" id="IPR008238">
    <property type="entry name" value="Chorismate_mutase_AroQ_euk"/>
</dbReference>
<accession>A0A250XM45</accession>
<dbReference type="PANTHER" id="PTHR21145:SF12">
    <property type="entry name" value="CHORISMATE MUTASE"/>
    <property type="match status" value="1"/>
</dbReference>
<dbReference type="UniPathway" id="UPA00120">
    <property type="reaction ID" value="UER00203"/>
</dbReference>
<dbReference type="Proteomes" id="UP000232323">
    <property type="component" value="Unassembled WGS sequence"/>
</dbReference>
<evidence type="ECO:0000256" key="5">
    <source>
        <dbReference type="ARBA" id="ARBA00022490"/>
    </source>
</evidence>
<keyword evidence="5" id="KW-0963">Cytoplasm</keyword>
<dbReference type="AlphaFoldDB" id="A0A250XM45"/>
<feature type="domain" description="Chorismate mutase" evidence="9">
    <location>
        <begin position="76"/>
        <end position="213"/>
    </location>
</feature>
<keyword evidence="7" id="KW-0057">Aromatic amino acid biosynthesis</keyword>
<dbReference type="EMBL" id="BEGY01000118">
    <property type="protein sequence ID" value="GAX84171.1"/>
    <property type="molecule type" value="Genomic_DNA"/>
</dbReference>
<organism evidence="10 11">
    <name type="scientific">Chlamydomonas eustigma</name>
    <dbReference type="NCBI Taxonomy" id="1157962"/>
    <lineage>
        <taxon>Eukaryota</taxon>
        <taxon>Viridiplantae</taxon>
        <taxon>Chlorophyta</taxon>
        <taxon>core chlorophytes</taxon>
        <taxon>Chlorophyceae</taxon>
        <taxon>CS clade</taxon>
        <taxon>Chlamydomonadales</taxon>
        <taxon>Chlamydomonadaceae</taxon>
        <taxon>Chlamydomonas</taxon>
    </lineage>
</organism>
<comment type="pathway">
    <text evidence="3">Metabolic intermediate biosynthesis; prephenate biosynthesis; prephenate from chorismate: step 1/1.</text>
</comment>
<evidence type="ECO:0000313" key="10">
    <source>
        <dbReference type="EMBL" id="GAX84171.1"/>
    </source>
</evidence>
<dbReference type="InterPro" id="IPR036263">
    <property type="entry name" value="Chorismate_II_sf"/>
</dbReference>
<evidence type="ECO:0000256" key="8">
    <source>
        <dbReference type="ARBA" id="ARBA00023235"/>
    </source>
</evidence>
<evidence type="ECO:0000256" key="2">
    <source>
        <dbReference type="ARBA" id="ARBA00004496"/>
    </source>
</evidence>
<evidence type="ECO:0000313" key="11">
    <source>
        <dbReference type="Proteomes" id="UP000232323"/>
    </source>
</evidence>
<dbReference type="PANTHER" id="PTHR21145">
    <property type="entry name" value="CHORISMATE MUTASE"/>
    <property type="match status" value="1"/>
</dbReference>
<gene>
    <name evidence="10" type="ORF">CEUSTIGMA_g11594.t1</name>
</gene>
<name>A0A250XM45_9CHLO</name>
<keyword evidence="11" id="KW-1185">Reference proteome</keyword>
<dbReference type="OrthoDB" id="191918at2759"/>
<evidence type="ECO:0000256" key="1">
    <source>
        <dbReference type="ARBA" id="ARBA00000824"/>
    </source>
</evidence>
<comment type="catalytic activity">
    <reaction evidence="1">
        <text>chorismate = prephenate</text>
        <dbReference type="Rhea" id="RHEA:13897"/>
        <dbReference type="ChEBI" id="CHEBI:29748"/>
        <dbReference type="ChEBI" id="CHEBI:29934"/>
        <dbReference type="EC" id="5.4.99.5"/>
    </reaction>
</comment>
<dbReference type="EC" id="5.4.99.5" evidence="4"/>
<keyword evidence="6" id="KW-0028">Amino-acid biosynthesis</keyword>
<proteinExistence type="predicted"/>
<dbReference type="GO" id="GO:0008652">
    <property type="term" value="P:amino acid biosynthetic process"/>
    <property type="evidence" value="ECO:0007669"/>
    <property type="project" value="UniProtKB-KW"/>
</dbReference>
<dbReference type="NCBIfam" id="TIGR01802">
    <property type="entry name" value="CM_pl-yst"/>
    <property type="match status" value="1"/>
</dbReference>
<dbReference type="Pfam" id="PF01817">
    <property type="entry name" value="CM_2"/>
    <property type="match status" value="1"/>
</dbReference>
<dbReference type="GO" id="GO:0004106">
    <property type="term" value="F:chorismate mutase activity"/>
    <property type="evidence" value="ECO:0007669"/>
    <property type="project" value="UniProtKB-EC"/>
</dbReference>
<dbReference type="PROSITE" id="PS51169">
    <property type="entry name" value="CHORISMATE_MUT_3"/>
    <property type="match status" value="1"/>
</dbReference>
<sequence length="228" mass="24601">MSEMNTTPASLLESPLVVQVLIVQDAESLPATVLPPISYAPVLAHNEINLNASILRVYVKEVLPGITSPGDDNNYGSSAMLDVAVLQALSKRIHYGKFVAEAKFREKTYEYTQLIKSRNADGIMELLTDEAVEERVIARVALKAATFGQDIGSTLMSSSGGGSSGTNIFDTNHTSGLAANADSKSLKPTLKIQPDVVASVYKDWVMPLTKEVEVLYLLGRLQHTSPPL</sequence>
<dbReference type="GO" id="GO:0005737">
    <property type="term" value="C:cytoplasm"/>
    <property type="evidence" value="ECO:0007669"/>
    <property type="project" value="UniProtKB-SubCell"/>
</dbReference>
<evidence type="ECO:0000256" key="3">
    <source>
        <dbReference type="ARBA" id="ARBA00004817"/>
    </source>
</evidence>
<dbReference type="STRING" id="1157962.A0A250XM45"/>
<protein>
    <recommendedName>
        <fullName evidence="4">chorismate mutase</fullName>
        <ecNumber evidence="4">5.4.99.5</ecNumber>
    </recommendedName>
</protein>
<comment type="subcellular location">
    <subcellularLocation>
        <location evidence="2">Cytoplasm</location>
    </subcellularLocation>
</comment>
<evidence type="ECO:0000256" key="4">
    <source>
        <dbReference type="ARBA" id="ARBA00012404"/>
    </source>
</evidence>
<keyword evidence="8" id="KW-0413">Isomerase</keyword>
<evidence type="ECO:0000256" key="7">
    <source>
        <dbReference type="ARBA" id="ARBA00023141"/>
    </source>
</evidence>
<evidence type="ECO:0000259" key="9">
    <source>
        <dbReference type="Pfam" id="PF01817"/>
    </source>
</evidence>
<evidence type="ECO:0000256" key="6">
    <source>
        <dbReference type="ARBA" id="ARBA00022605"/>
    </source>
</evidence>
<comment type="caution">
    <text evidence="10">The sequence shown here is derived from an EMBL/GenBank/DDBJ whole genome shotgun (WGS) entry which is preliminary data.</text>
</comment>
<dbReference type="SUPFAM" id="SSF48600">
    <property type="entry name" value="Chorismate mutase II"/>
    <property type="match status" value="1"/>
</dbReference>
<dbReference type="InterPro" id="IPR002701">
    <property type="entry name" value="CM_II_prokaryot"/>
</dbReference>
<dbReference type="GO" id="GO:0046417">
    <property type="term" value="P:chorismate metabolic process"/>
    <property type="evidence" value="ECO:0007669"/>
    <property type="project" value="InterPro"/>
</dbReference>
<dbReference type="Gene3D" id="1.10.590.10">
    <property type="entry name" value="Chorismate mutase, AroQ class superfamily, eukaryotic"/>
    <property type="match status" value="1"/>
</dbReference>
<dbReference type="InterPro" id="IPR037039">
    <property type="entry name" value="CM_AroQ_sf_eucaryotic"/>
</dbReference>
<reference evidence="10 11" key="1">
    <citation type="submission" date="2017-08" db="EMBL/GenBank/DDBJ databases">
        <title>Acidophilic green algal genome provides insights into adaptation to an acidic environment.</title>
        <authorList>
            <person name="Hirooka S."/>
            <person name="Hirose Y."/>
            <person name="Kanesaki Y."/>
            <person name="Higuchi S."/>
            <person name="Fujiwara T."/>
            <person name="Onuma R."/>
            <person name="Era A."/>
            <person name="Ohbayashi R."/>
            <person name="Uzuka A."/>
            <person name="Nozaki H."/>
            <person name="Yoshikawa H."/>
            <person name="Miyagishima S.Y."/>
        </authorList>
    </citation>
    <scope>NUCLEOTIDE SEQUENCE [LARGE SCALE GENOMIC DNA]</scope>
    <source>
        <strain evidence="10 11">NIES-2499</strain>
    </source>
</reference>
<dbReference type="GO" id="GO:0009073">
    <property type="term" value="P:aromatic amino acid family biosynthetic process"/>
    <property type="evidence" value="ECO:0007669"/>
    <property type="project" value="UniProtKB-KW"/>
</dbReference>